<reference evidence="10 11" key="1">
    <citation type="submission" date="2022-04" db="EMBL/GenBank/DDBJ databases">
        <authorList>
            <person name="Ra J.-S."/>
            <person name="Kim S.-B."/>
        </authorList>
    </citation>
    <scope>NUCLEOTIDE SEQUENCE [LARGE SCALE GENOMIC DNA]</scope>
    <source>
        <strain evidence="10 11">MMS21-Er5</strain>
    </source>
</reference>
<dbReference type="PROSITE" id="PS00595">
    <property type="entry name" value="AA_TRANSFER_CLASS_5"/>
    <property type="match status" value="1"/>
</dbReference>
<dbReference type="PANTHER" id="PTHR43586">
    <property type="entry name" value="CYSTEINE DESULFURASE"/>
    <property type="match status" value="1"/>
</dbReference>
<proteinExistence type="inferred from homology"/>
<dbReference type="InterPro" id="IPR020578">
    <property type="entry name" value="Aminotrans_V_PyrdxlP_BS"/>
</dbReference>
<evidence type="ECO:0000259" key="9">
    <source>
        <dbReference type="Pfam" id="PF00266"/>
    </source>
</evidence>
<dbReference type="InterPro" id="IPR010970">
    <property type="entry name" value="Cys_dSase_SufS"/>
</dbReference>
<sequence length="404" mass="44429">MLDIQKIRADFPILSQTVNGKPLVYFDNGATSQKPQVVIDAEVKYYNEINANIHRGVHTLSQLATDAYEVARGKVKDHINAKHAHEVLFTSGTTHGINLVSNGFASILKPGDEVVVSSLEHHSNIVPWQMLCEKTGAILKVIPINDNGELIIEEFDKLLSEKTKIVTVNHISNALGVINPIKYIIDKAHAVGAAVLIDGAQAVPHLKPDVQELDCDFYAFSGHKMCGPTGTGILYGKEEWLNKLPPYQGGGEMIKEVTFEKTTYADLPHKFEAGTPNIAGGIVLGTAIDYLNEIGFDKIHEYENELLEHATKRLNEIEGIRIYGNTKNKASVVSFNIDGIHPYDVGSIIDKLGIAVRTGHHCAQPIMNFFCIPGTIRASFSFYNTKEEIDAMIDAVKKAQTMLS</sequence>
<comment type="function">
    <text evidence="8">Catalyzes the removal of elemental sulfur and selenium atoms from L-cysteine, L-cystine, L-selenocysteine, and L-selenocystine to produce L-alanine.</text>
</comment>
<dbReference type="NCBIfam" id="TIGR01979">
    <property type="entry name" value="sufS"/>
    <property type="match status" value="1"/>
</dbReference>
<keyword evidence="11" id="KW-1185">Reference proteome</keyword>
<keyword evidence="4 8" id="KW-0808">Transferase</keyword>
<comment type="cofactor">
    <cofactor evidence="1 7">
        <name>pyridoxal 5'-phosphate</name>
        <dbReference type="ChEBI" id="CHEBI:597326"/>
    </cofactor>
</comment>
<dbReference type="RefSeq" id="WP_248728975.1">
    <property type="nucleotide sequence ID" value="NZ_CP096829.1"/>
</dbReference>
<dbReference type="Pfam" id="PF00266">
    <property type="entry name" value="Aminotran_5"/>
    <property type="match status" value="1"/>
</dbReference>
<dbReference type="InterPro" id="IPR015424">
    <property type="entry name" value="PyrdxlP-dep_Trfase"/>
</dbReference>
<comment type="catalytic activity">
    <reaction evidence="6 8">
        <text>(sulfur carrier)-H + L-cysteine = (sulfur carrier)-SH + L-alanine</text>
        <dbReference type="Rhea" id="RHEA:43892"/>
        <dbReference type="Rhea" id="RHEA-COMP:14737"/>
        <dbReference type="Rhea" id="RHEA-COMP:14739"/>
        <dbReference type="ChEBI" id="CHEBI:29917"/>
        <dbReference type="ChEBI" id="CHEBI:35235"/>
        <dbReference type="ChEBI" id="CHEBI:57972"/>
        <dbReference type="ChEBI" id="CHEBI:64428"/>
        <dbReference type="EC" id="2.8.1.7"/>
    </reaction>
</comment>
<dbReference type="CDD" id="cd06453">
    <property type="entry name" value="SufS_like"/>
    <property type="match status" value="1"/>
</dbReference>
<dbReference type="InterPro" id="IPR015421">
    <property type="entry name" value="PyrdxlP-dep_Trfase_major"/>
</dbReference>
<dbReference type="Gene3D" id="3.90.1150.10">
    <property type="entry name" value="Aspartate Aminotransferase, domain 1"/>
    <property type="match status" value="1"/>
</dbReference>
<dbReference type="EMBL" id="CP096829">
    <property type="protein sequence ID" value="UPZ16920.1"/>
    <property type="molecule type" value="Genomic_DNA"/>
</dbReference>
<gene>
    <name evidence="10" type="ORF">M0M44_06140</name>
</gene>
<evidence type="ECO:0000313" key="10">
    <source>
        <dbReference type="EMBL" id="UPZ16920.1"/>
    </source>
</evidence>
<evidence type="ECO:0000256" key="1">
    <source>
        <dbReference type="ARBA" id="ARBA00001933"/>
    </source>
</evidence>
<dbReference type="InterPro" id="IPR000192">
    <property type="entry name" value="Aminotrans_V_dom"/>
</dbReference>
<protein>
    <recommendedName>
        <fullName evidence="3 8">Cysteine desulfurase</fullName>
        <ecNumber evidence="3 8">2.8.1.7</ecNumber>
    </recommendedName>
</protein>
<evidence type="ECO:0000256" key="2">
    <source>
        <dbReference type="ARBA" id="ARBA00010447"/>
    </source>
</evidence>
<dbReference type="SUPFAM" id="SSF53383">
    <property type="entry name" value="PLP-dependent transferases"/>
    <property type="match status" value="1"/>
</dbReference>
<feature type="domain" description="Aminotransferase class V" evidence="9">
    <location>
        <begin position="24"/>
        <end position="391"/>
    </location>
</feature>
<dbReference type="InterPro" id="IPR015422">
    <property type="entry name" value="PyrdxlP-dep_Trfase_small"/>
</dbReference>
<evidence type="ECO:0000256" key="3">
    <source>
        <dbReference type="ARBA" id="ARBA00012239"/>
    </source>
</evidence>
<dbReference type="Gene3D" id="3.40.640.10">
    <property type="entry name" value="Type I PLP-dependent aspartate aminotransferase-like (Major domain)"/>
    <property type="match status" value="1"/>
</dbReference>
<evidence type="ECO:0000256" key="7">
    <source>
        <dbReference type="RuleBase" id="RU004504"/>
    </source>
</evidence>
<evidence type="ECO:0000256" key="4">
    <source>
        <dbReference type="ARBA" id="ARBA00022679"/>
    </source>
</evidence>
<evidence type="ECO:0000313" key="11">
    <source>
        <dbReference type="Proteomes" id="UP000829998"/>
    </source>
</evidence>
<keyword evidence="5 8" id="KW-0663">Pyridoxal phosphate</keyword>
<name>A0ABY4LV10_9FLAO</name>
<dbReference type="EC" id="2.8.1.7" evidence="3 8"/>
<dbReference type="Proteomes" id="UP000829998">
    <property type="component" value="Chromosome"/>
</dbReference>
<organism evidence="10 11">
    <name type="scientific">Flavobacterium humidisoli</name>
    <dbReference type="NCBI Taxonomy" id="2937442"/>
    <lineage>
        <taxon>Bacteria</taxon>
        <taxon>Pseudomonadati</taxon>
        <taxon>Bacteroidota</taxon>
        <taxon>Flavobacteriia</taxon>
        <taxon>Flavobacteriales</taxon>
        <taxon>Flavobacteriaceae</taxon>
        <taxon>Flavobacterium</taxon>
    </lineage>
</organism>
<evidence type="ECO:0000256" key="8">
    <source>
        <dbReference type="RuleBase" id="RU004506"/>
    </source>
</evidence>
<accession>A0ABY4LV10</accession>
<dbReference type="PANTHER" id="PTHR43586:SF8">
    <property type="entry name" value="CYSTEINE DESULFURASE 1, CHLOROPLASTIC"/>
    <property type="match status" value="1"/>
</dbReference>
<evidence type="ECO:0000256" key="5">
    <source>
        <dbReference type="ARBA" id="ARBA00022898"/>
    </source>
</evidence>
<evidence type="ECO:0000256" key="6">
    <source>
        <dbReference type="ARBA" id="ARBA00050776"/>
    </source>
</evidence>
<comment type="similarity">
    <text evidence="2 8">Belongs to the class-V pyridoxal-phosphate-dependent aminotransferase family. Csd subfamily.</text>
</comment>